<keyword evidence="2" id="KW-0677">Repeat</keyword>
<feature type="compositionally biased region" description="Acidic residues" evidence="4">
    <location>
        <begin position="32"/>
        <end position="59"/>
    </location>
</feature>
<gene>
    <name evidence="7" type="ORF">ENSA5_28780</name>
</gene>
<keyword evidence="3" id="KW-1015">Disulfide bond</keyword>
<dbReference type="Proteomes" id="UP000237968">
    <property type="component" value="Unassembled WGS sequence"/>
</dbReference>
<dbReference type="Pfam" id="PF07645">
    <property type="entry name" value="EGF_CA"/>
    <property type="match status" value="1"/>
</dbReference>
<reference evidence="7 8" key="1">
    <citation type="submission" date="2018-03" db="EMBL/GenBank/DDBJ databases">
        <title>Draft Genome Sequences of the Obligatory Marine Myxobacteria Enhygromyxa salina SWB005.</title>
        <authorList>
            <person name="Poehlein A."/>
            <person name="Moghaddam J.A."/>
            <person name="Harms H."/>
            <person name="Alanjari M."/>
            <person name="Koenig G.M."/>
            <person name="Daniel R."/>
            <person name="Schaeberle T.F."/>
        </authorList>
    </citation>
    <scope>NUCLEOTIDE SEQUENCE [LARGE SCALE GENOMIC DNA]</scope>
    <source>
        <strain evidence="7 8">SWB005</strain>
    </source>
</reference>
<dbReference type="PROSITE" id="PS50026">
    <property type="entry name" value="EGF_3"/>
    <property type="match status" value="1"/>
</dbReference>
<feature type="chain" id="PRO_5015466845" evidence="5">
    <location>
        <begin position="26"/>
        <end position="324"/>
    </location>
</feature>
<comment type="caution">
    <text evidence="7">The sequence shown here is derived from an EMBL/GenBank/DDBJ whole genome shotgun (WGS) entry which is preliminary data.</text>
</comment>
<feature type="signal peptide" evidence="5">
    <location>
        <begin position="1"/>
        <end position="25"/>
    </location>
</feature>
<dbReference type="PROSITE" id="PS01187">
    <property type="entry name" value="EGF_CA"/>
    <property type="match status" value="1"/>
</dbReference>
<evidence type="ECO:0000256" key="1">
    <source>
        <dbReference type="ARBA" id="ARBA00022536"/>
    </source>
</evidence>
<proteinExistence type="predicted"/>
<dbReference type="InterPro" id="IPR018097">
    <property type="entry name" value="EGF_Ca-bd_CS"/>
</dbReference>
<keyword evidence="8" id="KW-1185">Reference proteome</keyword>
<keyword evidence="5" id="KW-0732">Signal</keyword>
<accession>A0A2S9Y2Q8</accession>
<feature type="domain" description="EGF-like" evidence="6">
    <location>
        <begin position="59"/>
        <end position="97"/>
    </location>
</feature>
<dbReference type="PROSITE" id="PS51257">
    <property type="entry name" value="PROKAR_LIPOPROTEIN"/>
    <property type="match status" value="1"/>
</dbReference>
<evidence type="ECO:0000313" key="7">
    <source>
        <dbReference type="EMBL" id="PRP99369.1"/>
    </source>
</evidence>
<evidence type="ECO:0000256" key="5">
    <source>
        <dbReference type="SAM" id="SignalP"/>
    </source>
</evidence>
<feature type="region of interest" description="Disordered" evidence="4">
    <location>
        <begin position="30"/>
        <end position="62"/>
    </location>
</feature>
<protein>
    <submittedName>
        <fullName evidence="7">GON domain protein</fullName>
    </submittedName>
</protein>
<dbReference type="GO" id="GO:0005509">
    <property type="term" value="F:calcium ion binding"/>
    <property type="evidence" value="ECO:0007669"/>
    <property type="project" value="InterPro"/>
</dbReference>
<dbReference type="EMBL" id="PVNK01000141">
    <property type="protein sequence ID" value="PRP99369.1"/>
    <property type="molecule type" value="Genomic_DNA"/>
</dbReference>
<dbReference type="InterPro" id="IPR000742">
    <property type="entry name" value="EGF"/>
</dbReference>
<dbReference type="InterPro" id="IPR024731">
    <property type="entry name" value="NELL2-like_EGF"/>
</dbReference>
<dbReference type="AlphaFoldDB" id="A0A2S9Y2Q8"/>
<evidence type="ECO:0000256" key="4">
    <source>
        <dbReference type="SAM" id="MobiDB-lite"/>
    </source>
</evidence>
<evidence type="ECO:0000256" key="3">
    <source>
        <dbReference type="ARBA" id="ARBA00023157"/>
    </source>
</evidence>
<evidence type="ECO:0000259" key="6">
    <source>
        <dbReference type="PROSITE" id="PS50026"/>
    </source>
</evidence>
<dbReference type="InterPro" id="IPR049883">
    <property type="entry name" value="NOTCH1_EGF-like"/>
</dbReference>
<organism evidence="7 8">
    <name type="scientific">Enhygromyxa salina</name>
    <dbReference type="NCBI Taxonomy" id="215803"/>
    <lineage>
        <taxon>Bacteria</taxon>
        <taxon>Pseudomonadati</taxon>
        <taxon>Myxococcota</taxon>
        <taxon>Polyangia</taxon>
        <taxon>Nannocystales</taxon>
        <taxon>Nannocystaceae</taxon>
        <taxon>Enhygromyxa</taxon>
    </lineage>
</organism>
<evidence type="ECO:0000256" key="2">
    <source>
        <dbReference type="ARBA" id="ARBA00022737"/>
    </source>
</evidence>
<name>A0A2S9Y2Q8_9BACT</name>
<sequence length="324" mass="33359">MHTKRLVSLPLFATVLVTTCSLAIAACGSEPESMDGETETSGDGDGDGDGDPGDGDGDPAETCMPDSCDVNATCDDSSGMIECTCNEGWEGDGLACGDVDECAEQIDDCAGICTNEEGGFSCTTTETCADVLAALPDATDGEYELFHKGDSALGWVAYCHDMAGTPTEYLTLTSLGPDLNFSQYTAGGGAPGTDVRTNYERLRIDPLTLEVDIDDQTFSNSVGSVMHGDLEVTSLSYAVAIGCESDVDNGLANIDLQGTPFAVTGEFCQGGFQPLGGATKSMNDQVVDLTGGGFCGWTTPTADPCPGEPQTGTTGARLQLGFAP</sequence>
<dbReference type="Gene3D" id="2.10.25.10">
    <property type="entry name" value="Laminin"/>
    <property type="match status" value="2"/>
</dbReference>
<dbReference type="PROSITE" id="PS01186">
    <property type="entry name" value="EGF_2"/>
    <property type="match status" value="1"/>
</dbReference>
<evidence type="ECO:0000313" key="8">
    <source>
        <dbReference type="Proteomes" id="UP000237968"/>
    </source>
</evidence>
<dbReference type="Pfam" id="PF12947">
    <property type="entry name" value="EGF_3"/>
    <property type="match status" value="1"/>
</dbReference>
<keyword evidence="1" id="KW-0245">EGF-like domain</keyword>